<comment type="caution">
    <text evidence="2">The sequence shown here is derived from an EMBL/GenBank/DDBJ whole genome shotgun (WGS) entry which is preliminary data.</text>
</comment>
<reference evidence="2 3" key="1">
    <citation type="journal article" date="2020" name="IScience">
        <title>Genome Sequencing of the Endangered Kingdonia uniflora (Circaeasteraceae, Ranunculales) Reveals Potential Mechanisms of Evolutionary Specialization.</title>
        <authorList>
            <person name="Sun Y."/>
            <person name="Deng T."/>
            <person name="Zhang A."/>
            <person name="Moore M.J."/>
            <person name="Landis J.B."/>
            <person name="Lin N."/>
            <person name="Zhang H."/>
            <person name="Zhang X."/>
            <person name="Huang J."/>
            <person name="Zhang X."/>
            <person name="Sun H."/>
            <person name="Wang H."/>
        </authorList>
    </citation>
    <scope>NUCLEOTIDE SEQUENCE [LARGE SCALE GENOMIC DNA]</scope>
    <source>
        <strain evidence="2">TB1705</strain>
        <tissue evidence="2">Leaf</tissue>
    </source>
</reference>
<sequence>MNGEDSLSDLHALKKLYGLLNNSGSSYGNAGSENLDEKAKFILKSLLDGATERAIQSQTKMIKEQSPNSSFSYQTIQQCQTPDELGPTISHEKVLDASLCNIGNSSKDLNCEKCGKKRRAYTKEKKDFSHNDDPVHVNDRYHHLHNEASRGSMKEKSLDPAHKRNQRIQ</sequence>
<dbReference type="AlphaFoldDB" id="A0A7J7N6T7"/>
<dbReference type="EMBL" id="JACGCM010001009">
    <property type="protein sequence ID" value="KAF6162931.1"/>
    <property type="molecule type" value="Genomic_DNA"/>
</dbReference>
<keyword evidence="3" id="KW-1185">Reference proteome</keyword>
<gene>
    <name evidence="2" type="ORF">GIB67_021080</name>
</gene>
<evidence type="ECO:0000313" key="2">
    <source>
        <dbReference type="EMBL" id="KAF6162931.1"/>
    </source>
</evidence>
<protein>
    <submittedName>
        <fullName evidence="2">Uncharacterized protein</fullName>
    </submittedName>
</protein>
<accession>A0A7J7N6T7</accession>
<dbReference type="Proteomes" id="UP000541444">
    <property type="component" value="Unassembled WGS sequence"/>
</dbReference>
<feature type="non-terminal residue" evidence="2">
    <location>
        <position position="1"/>
    </location>
</feature>
<feature type="compositionally biased region" description="Basic and acidic residues" evidence="1">
    <location>
        <begin position="145"/>
        <end position="162"/>
    </location>
</feature>
<evidence type="ECO:0000256" key="1">
    <source>
        <dbReference type="SAM" id="MobiDB-lite"/>
    </source>
</evidence>
<organism evidence="2 3">
    <name type="scientific">Kingdonia uniflora</name>
    <dbReference type="NCBI Taxonomy" id="39325"/>
    <lineage>
        <taxon>Eukaryota</taxon>
        <taxon>Viridiplantae</taxon>
        <taxon>Streptophyta</taxon>
        <taxon>Embryophyta</taxon>
        <taxon>Tracheophyta</taxon>
        <taxon>Spermatophyta</taxon>
        <taxon>Magnoliopsida</taxon>
        <taxon>Ranunculales</taxon>
        <taxon>Circaeasteraceae</taxon>
        <taxon>Kingdonia</taxon>
    </lineage>
</organism>
<dbReference type="OrthoDB" id="1296610at2759"/>
<proteinExistence type="predicted"/>
<feature type="region of interest" description="Disordered" evidence="1">
    <location>
        <begin position="145"/>
        <end position="169"/>
    </location>
</feature>
<name>A0A7J7N6T7_9MAGN</name>
<evidence type="ECO:0000313" key="3">
    <source>
        <dbReference type="Proteomes" id="UP000541444"/>
    </source>
</evidence>